<dbReference type="EMBL" id="CP151502">
    <property type="protein sequence ID" value="WZN59718.1"/>
    <property type="molecule type" value="Genomic_DNA"/>
</dbReference>
<feature type="domain" description="N-acetyltransferase" evidence="11">
    <location>
        <begin position="10"/>
        <end position="189"/>
    </location>
</feature>
<evidence type="ECO:0000256" key="3">
    <source>
        <dbReference type="ARBA" id="ARBA00022829"/>
    </source>
</evidence>
<dbReference type="EC" id="2.3.1.48" evidence="1"/>
<dbReference type="InterPro" id="IPR016181">
    <property type="entry name" value="Acyl_CoA_acyltransferase"/>
</dbReference>
<comment type="catalytic activity">
    <reaction evidence="9">
        <text>L-lysyl-[protein] + acetyl-CoA = N(6)-acetyl-L-lysyl-[protein] + CoA + H(+)</text>
        <dbReference type="Rhea" id="RHEA:45948"/>
        <dbReference type="Rhea" id="RHEA-COMP:9752"/>
        <dbReference type="Rhea" id="RHEA-COMP:10731"/>
        <dbReference type="ChEBI" id="CHEBI:15378"/>
        <dbReference type="ChEBI" id="CHEBI:29969"/>
        <dbReference type="ChEBI" id="CHEBI:57287"/>
        <dbReference type="ChEBI" id="CHEBI:57288"/>
        <dbReference type="ChEBI" id="CHEBI:61930"/>
        <dbReference type="EC" id="2.3.1.48"/>
    </reaction>
</comment>
<evidence type="ECO:0000256" key="1">
    <source>
        <dbReference type="ARBA" id="ARBA00013184"/>
    </source>
</evidence>
<keyword evidence="13" id="KW-1185">Reference proteome</keyword>
<evidence type="ECO:0000256" key="7">
    <source>
        <dbReference type="ARBA" id="ARBA00026111"/>
    </source>
</evidence>
<dbReference type="GO" id="GO:0004402">
    <property type="term" value="F:histone acetyltransferase activity"/>
    <property type="evidence" value="ECO:0007669"/>
    <property type="project" value="TreeGrafter"/>
</dbReference>
<evidence type="ECO:0000256" key="6">
    <source>
        <dbReference type="ARBA" id="ARBA00025774"/>
    </source>
</evidence>
<dbReference type="Gene3D" id="3.40.630.30">
    <property type="match status" value="1"/>
</dbReference>
<evidence type="ECO:0000313" key="12">
    <source>
        <dbReference type="EMBL" id="WZN59718.1"/>
    </source>
</evidence>
<gene>
    <name evidence="12" type="ORF">HKI87_02g12440</name>
</gene>
<keyword evidence="5" id="KW-0012">Acyltransferase</keyword>
<reference evidence="12 13" key="1">
    <citation type="submission" date="2024-03" db="EMBL/GenBank/DDBJ databases">
        <title>Complete genome sequence of the green alga Chloropicon roscoffensis RCC1871.</title>
        <authorList>
            <person name="Lemieux C."/>
            <person name="Pombert J.-F."/>
            <person name="Otis C."/>
            <person name="Turmel M."/>
        </authorList>
    </citation>
    <scope>NUCLEOTIDE SEQUENCE [LARGE SCALE GENOMIC DNA]</scope>
    <source>
        <strain evidence="12 13">RCC1871</strain>
    </source>
</reference>
<evidence type="ECO:0000256" key="2">
    <source>
        <dbReference type="ARBA" id="ARBA00022679"/>
    </source>
</evidence>
<keyword evidence="4" id="KW-0156">Chromatin regulator</keyword>
<dbReference type="GO" id="GO:0000139">
    <property type="term" value="C:Golgi membrane"/>
    <property type="evidence" value="ECO:0007669"/>
    <property type="project" value="TreeGrafter"/>
</dbReference>
<accession>A0AAX4P0U3</accession>
<dbReference type="CDD" id="cd04301">
    <property type="entry name" value="NAT_SF"/>
    <property type="match status" value="1"/>
</dbReference>
<evidence type="ECO:0000313" key="13">
    <source>
        <dbReference type="Proteomes" id="UP001472866"/>
    </source>
</evidence>
<evidence type="ECO:0000256" key="10">
    <source>
        <dbReference type="ARBA" id="ARBA00048848"/>
    </source>
</evidence>
<dbReference type="PANTHER" id="PTHR14744:SF15">
    <property type="entry name" value="N-ALPHA-ACETYLTRANSFERASE 60"/>
    <property type="match status" value="1"/>
</dbReference>
<dbReference type="InterPro" id="IPR045141">
    <property type="entry name" value="NAA60-like"/>
</dbReference>
<dbReference type="EC" id="2.3.1.259" evidence="7"/>
<sequence>MASVSPGPPLAFREVREKDELPLKDLHGDCITEITYPTDFFFKATHGCEGIAGWVCTAGEAGEERLIGFVTAQVQDASSNNVEEGIADCVLRPTLWNWAEDNKFVYVLTIGVKEEYRGRGVATRLLNEVKRFGERRCASAVYLHTIVYNHKAISFYRKNNFVCQKKLQGFYRLNDTEVHDGLLFSCSKGSDYPDSSWDQCSLVPPQLWSILQGFFQSLMKA</sequence>
<comment type="catalytic activity">
    <reaction evidence="10">
        <text>N-terminal L-methionyl-[transmembrane protein] + acetyl-CoA = N-terminal N(alpha)-acetyl-L-methionyl-[transmembrane protein] + CoA + H(+)</text>
        <dbReference type="Rhea" id="RHEA:50604"/>
        <dbReference type="Rhea" id="RHEA-COMP:12745"/>
        <dbReference type="Rhea" id="RHEA-COMP:12746"/>
        <dbReference type="ChEBI" id="CHEBI:15378"/>
        <dbReference type="ChEBI" id="CHEBI:57287"/>
        <dbReference type="ChEBI" id="CHEBI:57288"/>
        <dbReference type="ChEBI" id="CHEBI:64731"/>
        <dbReference type="ChEBI" id="CHEBI:133414"/>
        <dbReference type="EC" id="2.3.1.259"/>
    </reaction>
</comment>
<evidence type="ECO:0000256" key="8">
    <source>
        <dbReference type="ARBA" id="ARBA00026144"/>
    </source>
</evidence>
<evidence type="ECO:0000256" key="5">
    <source>
        <dbReference type="ARBA" id="ARBA00023315"/>
    </source>
</evidence>
<dbReference type="GO" id="GO:0120518">
    <property type="term" value="F:protein N-terminal-methionine acetyltransferase activity"/>
    <property type="evidence" value="ECO:0007669"/>
    <property type="project" value="UniProtKB-EC"/>
</dbReference>
<dbReference type="Proteomes" id="UP001472866">
    <property type="component" value="Chromosome 02"/>
</dbReference>
<keyword evidence="2" id="KW-0808">Transferase</keyword>
<dbReference type="PROSITE" id="PS51186">
    <property type="entry name" value="GNAT"/>
    <property type="match status" value="1"/>
</dbReference>
<organism evidence="12 13">
    <name type="scientific">Chloropicon roscoffensis</name>
    <dbReference type="NCBI Taxonomy" id="1461544"/>
    <lineage>
        <taxon>Eukaryota</taxon>
        <taxon>Viridiplantae</taxon>
        <taxon>Chlorophyta</taxon>
        <taxon>Chloropicophyceae</taxon>
        <taxon>Chloropicales</taxon>
        <taxon>Chloropicaceae</taxon>
        <taxon>Chloropicon</taxon>
    </lineage>
</organism>
<comment type="similarity">
    <text evidence="6">Belongs to the acetyltransferase family. NAA60 subfamily.</text>
</comment>
<dbReference type="InterPro" id="IPR000182">
    <property type="entry name" value="GNAT_dom"/>
</dbReference>
<dbReference type="AlphaFoldDB" id="A0AAX4P0U3"/>
<proteinExistence type="inferred from homology"/>
<dbReference type="PANTHER" id="PTHR14744">
    <property type="entry name" value="N-ALPHA-ACETYLTRANSFERASE 60"/>
    <property type="match status" value="1"/>
</dbReference>
<evidence type="ECO:0000259" key="11">
    <source>
        <dbReference type="PROSITE" id="PS51186"/>
    </source>
</evidence>
<dbReference type="GO" id="GO:0007059">
    <property type="term" value="P:chromosome segregation"/>
    <property type="evidence" value="ECO:0007669"/>
    <property type="project" value="UniProtKB-KW"/>
</dbReference>
<name>A0AAX4P0U3_9CHLO</name>
<evidence type="ECO:0000256" key="4">
    <source>
        <dbReference type="ARBA" id="ARBA00022853"/>
    </source>
</evidence>
<dbReference type="Pfam" id="PF00583">
    <property type="entry name" value="Acetyltransf_1"/>
    <property type="match status" value="1"/>
</dbReference>
<keyword evidence="3" id="KW-0159">Chromosome partition</keyword>
<protein>
    <recommendedName>
        <fullName evidence="8">N-alpha-acetyltransferase 60</fullName>
        <ecNumber evidence="7">2.3.1.259</ecNumber>
        <ecNumber evidence="1">2.3.1.48</ecNumber>
    </recommendedName>
</protein>
<evidence type="ECO:0000256" key="9">
    <source>
        <dbReference type="ARBA" id="ARBA00048017"/>
    </source>
</evidence>
<dbReference type="SUPFAM" id="SSF55729">
    <property type="entry name" value="Acyl-CoA N-acyltransferases (Nat)"/>
    <property type="match status" value="1"/>
</dbReference>